<dbReference type="AlphaFoldDB" id="A0A9F5IGK8"/>
<protein>
    <submittedName>
        <fullName evidence="2">Proline-rich protein 19</fullName>
    </submittedName>
</protein>
<dbReference type="InterPro" id="IPR029355">
    <property type="entry name" value="Pro-rich_19"/>
</dbReference>
<dbReference type="Pfam" id="PF15455">
    <property type="entry name" value="Pro-rich_19"/>
    <property type="match status" value="1"/>
</dbReference>
<dbReference type="Proteomes" id="UP000695026">
    <property type="component" value="Unplaced"/>
</dbReference>
<dbReference type="OMA" id="HEDSHFT"/>
<evidence type="ECO:0000313" key="2">
    <source>
        <dbReference type="RefSeq" id="XP_025023859.1"/>
    </source>
</evidence>
<dbReference type="RefSeq" id="XP_025023859.1">
    <property type="nucleotide sequence ID" value="XM_025168091.1"/>
</dbReference>
<name>A0A9F5IGK8_PYTBI</name>
<reference evidence="2" key="1">
    <citation type="submission" date="2025-08" db="UniProtKB">
        <authorList>
            <consortium name="RefSeq"/>
        </authorList>
    </citation>
    <scope>IDENTIFICATION</scope>
    <source>
        <tissue evidence="2">Liver</tissue>
    </source>
</reference>
<dbReference type="PANTHER" id="PTHR37346:SF1">
    <property type="entry name" value="PROLINE-RICH PROTEIN 19"/>
    <property type="match status" value="1"/>
</dbReference>
<accession>A0A9F5IGK8</accession>
<gene>
    <name evidence="2" type="primary">PRR19</name>
</gene>
<sequence>MNLCDKGEGHGLSGLSSIHQLKVPLSEQSTGEKSVRVKHRRTRRERNYIKFGTKVTGRIPQQRPNRRGLQKMLPPFWSSQLSNCAKSTPIKGTHLAKPVIITQNRLTQHLGIFNREVKSADIERLLSPRAEHDVMEVTPIQRASGGLLGEEIESCSSLDTNQKSIPREQVECTLKNSSTLHEDSHFTVMPAAPVSVRELHPLAALQEVDAGYRPSSAPAAVKFDQQAIEAEAFQSNNSNNAMTLNDKENVPPVPAEGVELSKSTYLIKELAQHLEKLLDLKAIFPGRNLITEMRQTVINALLQQNKTIPDFSVLTSLRKEAGSCNIDDFHADSKNPDNRGQKKLHLELKSSNCSSRNSEQSVSLKRQREQEQFFLTCFSHGPIHAAVRVVSAINADERLAQREDLELFAEPEVRDQQSFFLTAAQPHSLLSSSSQCLNSARSSFAPEEQCALQAVRTARHWEQGLGEPRGKQERSEATKRVLLKKVDISKRYHQPLAAQDSFGSAGLSKGPGCFLLADPQKYSYVYKLSPDQWNLREAESVPVYNLHPSQELCSSQSLDLGLRTIERVASESQTSFDVLKSIWSPKLPSKEAKLPVSRALGYSSLAHRSLSSRELNSEQGQPKEFFQLCNIISQQPHSYRQYFQQEVSAPSRHPQLKNGFSVLGKPRLYCQKVSAEQGRTSHNYQFWGLAEASEKMQGTREKGSSRPGNQVCALERLLHLEEAQQLQVLQQLPMSYFPPSEALENGNSPLCTLQGHLLGQSSPEPWAFPRMKLY</sequence>
<dbReference type="PANTHER" id="PTHR37346">
    <property type="entry name" value="PROLINE-RICH PROTEIN 19"/>
    <property type="match status" value="1"/>
</dbReference>
<organism evidence="1 2">
    <name type="scientific">Python bivittatus</name>
    <name type="common">Burmese python</name>
    <name type="synonym">Python molurus bivittatus</name>
    <dbReference type="NCBI Taxonomy" id="176946"/>
    <lineage>
        <taxon>Eukaryota</taxon>
        <taxon>Metazoa</taxon>
        <taxon>Chordata</taxon>
        <taxon>Craniata</taxon>
        <taxon>Vertebrata</taxon>
        <taxon>Euteleostomi</taxon>
        <taxon>Lepidosauria</taxon>
        <taxon>Squamata</taxon>
        <taxon>Bifurcata</taxon>
        <taxon>Unidentata</taxon>
        <taxon>Episquamata</taxon>
        <taxon>Toxicofera</taxon>
        <taxon>Serpentes</taxon>
        <taxon>Henophidia</taxon>
        <taxon>Pythonidae</taxon>
        <taxon>Python</taxon>
    </lineage>
</organism>
<dbReference type="GeneID" id="112540905"/>
<proteinExistence type="predicted"/>
<keyword evidence="1" id="KW-1185">Reference proteome</keyword>
<dbReference type="OrthoDB" id="9451259at2759"/>
<dbReference type="CTD" id="284338"/>
<evidence type="ECO:0000313" key="1">
    <source>
        <dbReference type="Proteomes" id="UP000695026"/>
    </source>
</evidence>
<dbReference type="KEGG" id="pbi:112540905"/>